<keyword evidence="2" id="KW-1185">Reference proteome</keyword>
<sequence>MCNGTSPRTSQGGSIAILKPSLHHHQPPSPSDEEMRLLFSNQPDTTPEPTGTQVEFRGWETNDEVCRDRCWVVIHRDGDLSAAAHNQNPFFSFALDGGKVSRMRLGERLELGVGEAGIIGRRVSVVMGSVRGSRVVAEGIIGWN</sequence>
<dbReference type="Proteomes" id="UP000799753">
    <property type="component" value="Unassembled WGS sequence"/>
</dbReference>
<dbReference type="OrthoDB" id="4158189at2759"/>
<gene>
    <name evidence="1" type="ORF">P280DRAFT_446199</name>
</gene>
<evidence type="ECO:0000313" key="2">
    <source>
        <dbReference type="Proteomes" id="UP000799753"/>
    </source>
</evidence>
<organism evidence="1 2">
    <name type="scientific">Massarina eburnea CBS 473.64</name>
    <dbReference type="NCBI Taxonomy" id="1395130"/>
    <lineage>
        <taxon>Eukaryota</taxon>
        <taxon>Fungi</taxon>
        <taxon>Dikarya</taxon>
        <taxon>Ascomycota</taxon>
        <taxon>Pezizomycotina</taxon>
        <taxon>Dothideomycetes</taxon>
        <taxon>Pleosporomycetidae</taxon>
        <taxon>Pleosporales</taxon>
        <taxon>Massarineae</taxon>
        <taxon>Massarinaceae</taxon>
        <taxon>Massarina</taxon>
    </lineage>
</organism>
<protein>
    <submittedName>
        <fullName evidence="1">Uncharacterized protein</fullName>
    </submittedName>
</protein>
<reference evidence="1" key="1">
    <citation type="journal article" date="2020" name="Stud. Mycol.">
        <title>101 Dothideomycetes genomes: a test case for predicting lifestyles and emergence of pathogens.</title>
        <authorList>
            <person name="Haridas S."/>
            <person name="Albert R."/>
            <person name="Binder M."/>
            <person name="Bloem J."/>
            <person name="Labutti K."/>
            <person name="Salamov A."/>
            <person name="Andreopoulos B."/>
            <person name="Baker S."/>
            <person name="Barry K."/>
            <person name="Bills G."/>
            <person name="Bluhm B."/>
            <person name="Cannon C."/>
            <person name="Castanera R."/>
            <person name="Culley D."/>
            <person name="Daum C."/>
            <person name="Ezra D."/>
            <person name="Gonzalez J."/>
            <person name="Henrissat B."/>
            <person name="Kuo A."/>
            <person name="Liang C."/>
            <person name="Lipzen A."/>
            <person name="Lutzoni F."/>
            <person name="Magnuson J."/>
            <person name="Mondo S."/>
            <person name="Nolan M."/>
            <person name="Ohm R."/>
            <person name="Pangilinan J."/>
            <person name="Park H.-J."/>
            <person name="Ramirez L."/>
            <person name="Alfaro M."/>
            <person name="Sun H."/>
            <person name="Tritt A."/>
            <person name="Yoshinaga Y."/>
            <person name="Zwiers L.-H."/>
            <person name="Turgeon B."/>
            <person name="Goodwin S."/>
            <person name="Spatafora J."/>
            <person name="Crous P."/>
            <person name="Grigoriev I."/>
        </authorList>
    </citation>
    <scope>NUCLEOTIDE SEQUENCE</scope>
    <source>
        <strain evidence="1">CBS 473.64</strain>
    </source>
</reference>
<proteinExistence type="predicted"/>
<dbReference type="AlphaFoldDB" id="A0A6A6SA14"/>
<evidence type="ECO:0000313" key="1">
    <source>
        <dbReference type="EMBL" id="KAF2643004.1"/>
    </source>
</evidence>
<dbReference type="EMBL" id="MU006780">
    <property type="protein sequence ID" value="KAF2643004.1"/>
    <property type="molecule type" value="Genomic_DNA"/>
</dbReference>
<name>A0A6A6SA14_9PLEO</name>
<accession>A0A6A6SA14</accession>